<name>A0ACB7ZSI7_9AGAM</name>
<sequence length="527" mass="59709">MHQALLVEEIQLPIFNQILENKTLYALARTCQTFAETALDVLWCDLDCFPRLIQCMPKDLWMSELKEEERSLVITLRRPISSADWVIFQKYSRRVRSVLGPNQYSFGNPLWRIDDALLFALCAPSVPSPLLPNLTSLVWRVGSDAHLNALHRLFPSSLASLNLLFRSEREFGQVSFDLNSAIQFPFNQVFPSLKSLAVDAEHGITPSLLEGLQPSISQLQNLGKIHWPHLRSETVMSLAQLPALTQATFKFPSDFSQYIGTLPPSSSMQNPAFSKLRMLMTKYVTPAAVLSFLGYFALDLDFISVVLCGSPSPSQIGDFFSSIASSPSRNIRSLQISDSLQRITEQNRTEYQPLTKYKFVPLLQLKELQHFRVNLQCSIILNDADLLEMAEAWPNIITLWLDGHPHPGSHVNPGPYALVALLDRCPKLSALSIEVDFSTIDRADFDPLSIADSFDSRHTRNGRELRDLRFGPYNIAYPDAIAKFLACFVPDQARIDMNWPWTLESEPDIHVERWNLAKQIFNSIRST</sequence>
<proteinExistence type="predicted"/>
<accession>A0ACB7ZSI7</accession>
<organism evidence="1 2">
    <name type="scientific">Hygrophoropsis aurantiaca</name>
    <dbReference type="NCBI Taxonomy" id="72124"/>
    <lineage>
        <taxon>Eukaryota</taxon>
        <taxon>Fungi</taxon>
        <taxon>Dikarya</taxon>
        <taxon>Basidiomycota</taxon>
        <taxon>Agaricomycotina</taxon>
        <taxon>Agaricomycetes</taxon>
        <taxon>Agaricomycetidae</taxon>
        <taxon>Boletales</taxon>
        <taxon>Coniophorineae</taxon>
        <taxon>Hygrophoropsidaceae</taxon>
        <taxon>Hygrophoropsis</taxon>
    </lineage>
</organism>
<dbReference type="Proteomes" id="UP000790377">
    <property type="component" value="Unassembled WGS sequence"/>
</dbReference>
<evidence type="ECO:0000313" key="2">
    <source>
        <dbReference type="Proteomes" id="UP000790377"/>
    </source>
</evidence>
<evidence type="ECO:0000313" key="1">
    <source>
        <dbReference type="EMBL" id="KAH7903708.1"/>
    </source>
</evidence>
<reference evidence="1" key="1">
    <citation type="journal article" date="2021" name="New Phytol.">
        <title>Evolutionary innovations through gain and loss of genes in the ectomycorrhizal Boletales.</title>
        <authorList>
            <person name="Wu G."/>
            <person name="Miyauchi S."/>
            <person name="Morin E."/>
            <person name="Kuo A."/>
            <person name="Drula E."/>
            <person name="Varga T."/>
            <person name="Kohler A."/>
            <person name="Feng B."/>
            <person name="Cao Y."/>
            <person name="Lipzen A."/>
            <person name="Daum C."/>
            <person name="Hundley H."/>
            <person name="Pangilinan J."/>
            <person name="Johnson J."/>
            <person name="Barry K."/>
            <person name="LaButti K."/>
            <person name="Ng V."/>
            <person name="Ahrendt S."/>
            <person name="Min B."/>
            <person name="Choi I.G."/>
            <person name="Park H."/>
            <person name="Plett J.M."/>
            <person name="Magnuson J."/>
            <person name="Spatafora J.W."/>
            <person name="Nagy L.G."/>
            <person name="Henrissat B."/>
            <person name="Grigoriev I.V."/>
            <person name="Yang Z.L."/>
            <person name="Xu J."/>
            <person name="Martin F.M."/>
        </authorList>
    </citation>
    <scope>NUCLEOTIDE SEQUENCE</scope>
    <source>
        <strain evidence="1">ATCC 28755</strain>
    </source>
</reference>
<dbReference type="EMBL" id="MU268800">
    <property type="protein sequence ID" value="KAH7903708.1"/>
    <property type="molecule type" value="Genomic_DNA"/>
</dbReference>
<protein>
    <submittedName>
        <fullName evidence="1">Uncharacterized protein</fullName>
    </submittedName>
</protein>
<keyword evidence="2" id="KW-1185">Reference proteome</keyword>
<gene>
    <name evidence="1" type="ORF">BJ138DRAFT_1120117</name>
</gene>
<comment type="caution">
    <text evidence="1">The sequence shown here is derived from an EMBL/GenBank/DDBJ whole genome shotgun (WGS) entry which is preliminary data.</text>
</comment>